<evidence type="ECO:0000313" key="2">
    <source>
        <dbReference type="Proteomes" id="UP000031104"/>
    </source>
</evidence>
<sequence length="362" mass="42808">MQTLTKEKQLLAKNTLDSFYEAIQRKQKVIPFDANFYFTKGEPGRVTGYLLREVALEEEVVHWLNSRVKFQQVMQRYKKYDYRLASLDWPAHFATRFINVTGQAATNCENIFMFFPEVLGLKTDNLEDYFGFEFIDMWVSVFDEIIFPCMRRVFDKDSQFELYATLRPMLEKTIYLASVFHEIGHRCGYWKVSSTVDSRISINKFHTDVLGELATDTLLVNFLPEFRELQYFIFLQRLFWFGRFGFKDNPRNGKLNNDNDTWIGAYLWNQYIEKSVLTQNSDETWNVDFNKLGTVFSSILDDIDKLGEVLILNSKGLHDELVYQWMINRVILKNNKFCYSSTMKDALKHCINVAEKPLNKYQ</sequence>
<accession>A0A0A8E405</accession>
<proteinExistence type="predicted"/>
<name>A0A0A8E405_9GAMM</name>
<keyword evidence="2" id="KW-1185">Reference proteome</keyword>
<dbReference type="RefSeq" id="WP_039124065.1">
    <property type="nucleotide sequence ID" value="NZ_CP010427.1"/>
</dbReference>
<dbReference type="KEGG" id="fgu:SD28_03260"/>
<gene>
    <name evidence="1" type="ORF">SD28_03260</name>
</gene>
<protein>
    <submittedName>
        <fullName evidence="1">Uncharacterized protein</fullName>
    </submittedName>
</protein>
<reference evidence="1 2" key="1">
    <citation type="submission" date="2014-12" db="EMBL/GenBank/DDBJ databases">
        <title>Complete genome sequence of Francisella guanzhouensis strain 08HL01032 isolated from air-conditioning system in China.</title>
        <authorList>
            <person name="Svensson D."/>
            <person name="Ohrman C."/>
            <person name="Backman S."/>
            <person name="Karlsson E."/>
            <person name="Nilsson E."/>
            <person name="Bystrom M."/>
            <person name="Larkeryd A."/>
            <person name="Stenberg P."/>
            <person name="Scholtz H.C."/>
            <person name="Forsman M."/>
            <person name="Sjodin A."/>
        </authorList>
    </citation>
    <scope>NUCLEOTIDE SEQUENCE [LARGE SCALE GENOMIC DNA]</scope>
    <source>
        <strain evidence="1 2">08HL01032</strain>
    </source>
</reference>
<dbReference type="OrthoDB" id="9812747at2"/>
<dbReference type="Proteomes" id="UP000031104">
    <property type="component" value="Chromosome"/>
</dbReference>
<dbReference type="AlphaFoldDB" id="A0A0A8E405"/>
<evidence type="ECO:0000313" key="1">
    <source>
        <dbReference type="EMBL" id="AJC48728.1"/>
    </source>
</evidence>
<dbReference type="EMBL" id="CP010427">
    <property type="protein sequence ID" value="AJC48728.1"/>
    <property type="molecule type" value="Genomic_DNA"/>
</dbReference>
<dbReference type="STRING" id="594679.SD28_03260"/>
<organism evidence="1 2">
    <name type="scientific">Allofrancisella guangzhouensis</name>
    <dbReference type="NCBI Taxonomy" id="594679"/>
    <lineage>
        <taxon>Bacteria</taxon>
        <taxon>Pseudomonadati</taxon>
        <taxon>Pseudomonadota</taxon>
        <taxon>Gammaproteobacteria</taxon>
        <taxon>Thiotrichales</taxon>
        <taxon>Francisellaceae</taxon>
        <taxon>Allofrancisella</taxon>
    </lineage>
</organism>
<dbReference type="HOGENOM" id="CLU_764511_0_0_6"/>